<comment type="cofactor">
    <cofactor evidence="14">
        <name>Mg(2+)</name>
        <dbReference type="ChEBI" id="CHEBI:18420"/>
    </cofactor>
    <text evidence="14">Binds 1 Mg(2+) ion.</text>
</comment>
<dbReference type="Gene3D" id="3.40.720.10">
    <property type="entry name" value="Alkaline Phosphatase, subunit A"/>
    <property type="match status" value="1"/>
</dbReference>
<evidence type="ECO:0000256" key="7">
    <source>
        <dbReference type="ARBA" id="ARBA00022801"/>
    </source>
</evidence>
<evidence type="ECO:0000313" key="19">
    <source>
        <dbReference type="Proteomes" id="UP001258017"/>
    </source>
</evidence>
<dbReference type="GO" id="GO:0098552">
    <property type="term" value="C:side of membrane"/>
    <property type="evidence" value="ECO:0007669"/>
    <property type="project" value="UniProtKB-KW"/>
</dbReference>
<evidence type="ECO:0000256" key="11">
    <source>
        <dbReference type="ARBA" id="ARBA00023180"/>
    </source>
</evidence>
<dbReference type="SUPFAM" id="SSF53649">
    <property type="entry name" value="Alkaline phosphatase-like"/>
    <property type="match status" value="1"/>
</dbReference>
<keyword evidence="17" id="KW-1133">Transmembrane helix</keyword>
<dbReference type="InterPro" id="IPR018299">
    <property type="entry name" value="Alkaline_phosphatase_AS"/>
</dbReference>
<dbReference type="GO" id="GO:0046872">
    <property type="term" value="F:metal ion binding"/>
    <property type="evidence" value="ECO:0007669"/>
    <property type="project" value="UniProtKB-KW"/>
</dbReference>
<evidence type="ECO:0000256" key="1">
    <source>
        <dbReference type="ARBA" id="ARBA00004609"/>
    </source>
</evidence>
<dbReference type="InterPro" id="IPR001952">
    <property type="entry name" value="Alkaline_phosphatase"/>
</dbReference>
<dbReference type="InterPro" id="IPR017850">
    <property type="entry name" value="Alkaline_phosphatase_core_sf"/>
</dbReference>
<evidence type="ECO:0000256" key="3">
    <source>
        <dbReference type="ARBA" id="ARBA00012647"/>
    </source>
</evidence>
<evidence type="ECO:0000256" key="8">
    <source>
        <dbReference type="ARBA" id="ARBA00022833"/>
    </source>
</evidence>
<evidence type="ECO:0000256" key="6">
    <source>
        <dbReference type="ARBA" id="ARBA00022723"/>
    </source>
</evidence>
<keyword evidence="9 14" id="KW-0460">Magnesium</keyword>
<feature type="binding site" evidence="14">
    <location>
        <position position="425"/>
    </location>
    <ligand>
        <name>Mg(2+)</name>
        <dbReference type="ChEBI" id="CHEBI:18420"/>
    </ligand>
</feature>
<evidence type="ECO:0000256" key="2">
    <source>
        <dbReference type="ARBA" id="ARBA00005984"/>
    </source>
</evidence>
<dbReference type="PANTHER" id="PTHR11596:SF83">
    <property type="entry name" value="ALKALINE PHOSPHATASE 4"/>
    <property type="match status" value="1"/>
</dbReference>
<feature type="binding site" evidence="14">
    <location>
        <position position="472"/>
    </location>
    <ligand>
        <name>Zn(2+)</name>
        <dbReference type="ChEBI" id="CHEBI:29105"/>
        <label>2</label>
    </ligand>
</feature>
<keyword evidence="11" id="KW-0325">Glycoprotein</keyword>
<keyword evidence="5" id="KW-0336">GPI-anchor</keyword>
<evidence type="ECO:0000256" key="12">
    <source>
        <dbReference type="ARBA" id="ARBA00023288"/>
    </source>
</evidence>
<evidence type="ECO:0000256" key="9">
    <source>
        <dbReference type="ARBA" id="ARBA00022842"/>
    </source>
</evidence>
<evidence type="ECO:0000256" key="15">
    <source>
        <dbReference type="RuleBase" id="RU003946"/>
    </source>
</evidence>
<feature type="binding site" evidence="14">
    <location>
        <position position="434"/>
    </location>
    <ligand>
        <name>Zn(2+)</name>
        <dbReference type="ChEBI" id="CHEBI:29105"/>
        <label>1</label>
    </ligand>
</feature>
<feature type="binding site" evidence="14">
    <location>
        <position position="273"/>
    </location>
    <ligand>
        <name>Mg(2+)</name>
        <dbReference type="ChEBI" id="CHEBI:18420"/>
    </ligand>
</feature>
<dbReference type="Pfam" id="PF00245">
    <property type="entry name" value="Alk_phosphatase"/>
    <property type="match status" value="1"/>
</dbReference>
<evidence type="ECO:0000256" key="16">
    <source>
        <dbReference type="RuleBase" id="RU003947"/>
    </source>
</evidence>
<dbReference type="PROSITE" id="PS00123">
    <property type="entry name" value="ALKALINE_PHOSPHATASE"/>
    <property type="match status" value="1"/>
</dbReference>
<reference evidence="18" key="1">
    <citation type="submission" date="2021-08" db="EMBL/GenBank/DDBJ databases">
        <authorList>
            <person name="Misof B."/>
            <person name="Oliver O."/>
            <person name="Podsiadlowski L."/>
            <person name="Donath A."/>
            <person name="Peters R."/>
            <person name="Mayer C."/>
            <person name="Rust J."/>
            <person name="Gunkel S."/>
            <person name="Lesny P."/>
            <person name="Martin S."/>
            <person name="Oeyen J.P."/>
            <person name="Petersen M."/>
            <person name="Panagiotis P."/>
            <person name="Wilbrandt J."/>
            <person name="Tanja T."/>
        </authorList>
    </citation>
    <scope>NUCLEOTIDE SEQUENCE</scope>
    <source>
        <strain evidence="18">GBR_01_08_01A</strain>
        <tissue evidence="18">Thorax + abdomen</tissue>
    </source>
</reference>
<comment type="caution">
    <text evidence="18">The sequence shown here is derived from an EMBL/GenBank/DDBJ whole genome shotgun (WGS) entry which is preliminary data.</text>
</comment>
<dbReference type="EC" id="3.1.3.1" evidence="3 16"/>
<dbReference type="SMART" id="SM00098">
    <property type="entry name" value="alkPPc"/>
    <property type="match status" value="1"/>
</dbReference>
<evidence type="ECO:0000256" key="5">
    <source>
        <dbReference type="ARBA" id="ARBA00022622"/>
    </source>
</evidence>
<evidence type="ECO:0000256" key="4">
    <source>
        <dbReference type="ARBA" id="ARBA00022475"/>
    </source>
</evidence>
<dbReference type="PANTHER" id="PTHR11596">
    <property type="entry name" value="ALKALINE PHOSPHATASE"/>
    <property type="match status" value="1"/>
</dbReference>
<dbReference type="FunFam" id="3.40.720.10:FF:000008">
    <property type="entry name" value="Alkaline phosphatase"/>
    <property type="match status" value="1"/>
</dbReference>
<feature type="active site" description="Phosphoserine intermediate" evidence="13">
    <location>
        <position position="210"/>
    </location>
</feature>
<evidence type="ECO:0000313" key="18">
    <source>
        <dbReference type="EMBL" id="KAK2587450.1"/>
    </source>
</evidence>
<comment type="catalytic activity">
    <reaction evidence="16">
        <text>a phosphate monoester + H2O = an alcohol + phosphate</text>
        <dbReference type="Rhea" id="RHEA:15017"/>
        <dbReference type="ChEBI" id="CHEBI:15377"/>
        <dbReference type="ChEBI" id="CHEBI:30879"/>
        <dbReference type="ChEBI" id="CHEBI:43474"/>
        <dbReference type="ChEBI" id="CHEBI:67140"/>
        <dbReference type="EC" id="3.1.3.1"/>
    </reaction>
</comment>
<dbReference type="PRINTS" id="PR00113">
    <property type="entry name" value="ALKPHPHTASE"/>
</dbReference>
<accession>A0AAD9VVH3</accession>
<keyword evidence="17" id="KW-0812">Transmembrane</keyword>
<dbReference type="GO" id="GO:0005886">
    <property type="term" value="C:plasma membrane"/>
    <property type="evidence" value="ECO:0007669"/>
    <property type="project" value="UniProtKB-SubCell"/>
</dbReference>
<feature type="binding site" evidence="14">
    <location>
        <position position="275"/>
    </location>
    <ligand>
        <name>Mg(2+)</name>
        <dbReference type="ChEBI" id="CHEBI:18420"/>
    </ligand>
</feature>
<evidence type="ECO:0000256" key="13">
    <source>
        <dbReference type="PIRSR" id="PIRSR601952-1"/>
    </source>
</evidence>
<organism evidence="18 19">
    <name type="scientific">Odynerus spinipes</name>
    <dbReference type="NCBI Taxonomy" id="1348599"/>
    <lineage>
        <taxon>Eukaryota</taxon>
        <taxon>Metazoa</taxon>
        <taxon>Ecdysozoa</taxon>
        <taxon>Arthropoda</taxon>
        <taxon>Hexapoda</taxon>
        <taxon>Insecta</taxon>
        <taxon>Pterygota</taxon>
        <taxon>Neoptera</taxon>
        <taxon>Endopterygota</taxon>
        <taxon>Hymenoptera</taxon>
        <taxon>Apocrita</taxon>
        <taxon>Aculeata</taxon>
        <taxon>Vespoidea</taxon>
        <taxon>Vespidae</taxon>
        <taxon>Eumeninae</taxon>
        <taxon>Odynerus</taxon>
    </lineage>
</organism>
<feature type="binding site" evidence="14">
    <location>
        <position position="160"/>
    </location>
    <ligand>
        <name>Zn(2+)</name>
        <dbReference type="ChEBI" id="CHEBI:29105"/>
        <label>2</label>
    </ligand>
</feature>
<evidence type="ECO:0000256" key="17">
    <source>
        <dbReference type="SAM" id="Phobius"/>
    </source>
</evidence>
<gene>
    <name evidence="18" type="ORF">KPH14_003158</name>
</gene>
<comment type="similarity">
    <text evidence="2 15">Belongs to the alkaline phosphatase family.</text>
</comment>
<keyword evidence="4" id="KW-1003">Cell membrane</keyword>
<name>A0AAD9VVH3_9HYME</name>
<feature type="binding site" evidence="14">
    <location>
        <position position="556"/>
    </location>
    <ligand>
        <name>Zn(2+)</name>
        <dbReference type="ChEBI" id="CHEBI:29105"/>
        <label>2</label>
    </ligand>
</feature>
<dbReference type="GO" id="GO:0004035">
    <property type="term" value="F:alkaline phosphatase activity"/>
    <property type="evidence" value="ECO:0007669"/>
    <property type="project" value="UniProtKB-EC"/>
</dbReference>
<feature type="binding site" evidence="14">
    <location>
        <position position="471"/>
    </location>
    <ligand>
        <name>Zn(2+)</name>
        <dbReference type="ChEBI" id="CHEBI:29105"/>
        <label>2</label>
    </ligand>
</feature>
<comment type="subcellular location">
    <subcellularLocation>
        <location evidence="1">Cell membrane</location>
        <topology evidence="1">Lipid-anchor</topology>
        <topology evidence="1">GPI-anchor</topology>
    </subcellularLocation>
</comment>
<feature type="binding site" evidence="14">
    <location>
        <position position="160"/>
    </location>
    <ligand>
        <name>Mg(2+)</name>
        <dbReference type="ChEBI" id="CHEBI:18420"/>
    </ligand>
</feature>
<dbReference type="Proteomes" id="UP001258017">
    <property type="component" value="Unassembled WGS sequence"/>
</dbReference>
<keyword evidence="7 16" id="KW-0378">Hydrolase</keyword>
<keyword evidence="19" id="KW-1185">Reference proteome</keyword>
<keyword evidence="10 17" id="KW-0472">Membrane</keyword>
<dbReference type="EMBL" id="JAIFRP010000007">
    <property type="protein sequence ID" value="KAK2587450.1"/>
    <property type="molecule type" value="Genomic_DNA"/>
</dbReference>
<protein>
    <recommendedName>
        <fullName evidence="3 16">Alkaline phosphatase</fullName>
        <ecNumber evidence="3 16">3.1.3.1</ecNumber>
    </recommendedName>
</protein>
<keyword evidence="8 14" id="KW-0862">Zinc</keyword>
<comment type="cofactor">
    <cofactor evidence="14">
        <name>Zn(2+)</name>
        <dbReference type="ChEBI" id="CHEBI:29105"/>
    </cofactor>
    <text evidence="14">Binds 2 Zn(2+) ions.</text>
</comment>
<keyword evidence="12" id="KW-0449">Lipoprotein</keyword>
<evidence type="ECO:0000256" key="10">
    <source>
        <dbReference type="ARBA" id="ARBA00023136"/>
    </source>
</evidence>
<keyword evidence="6 14" id="KW-0479">Metal-binding</keyword>
<feature type="transmembrane region" description="Helical" evidence="17">
    <location>
        <begin position="621"/>
        <end position="639"/>
    </location>
</feature>
<dbReference type="CDD" id="cd16012">
    <property type="entry name" value="ALP"/>
    <property type="match status" value="1"/>
</dbReference>
<proteinExistence type="inferred from homology"/>
<sequence length="641" mass="72231">MLVPRDGKYRRKLRKPWGEKIKRKKIIGHESIPTTTEEEHRYCGRVMEARRILNTLGQVYATISFYTGSQIRQEVPLVKIVFFRSIVFLRLGGEIINMKYLVVLVCIMLSLRDSTALRMGSTDYEDMSFWMKSGQENLQRVLAHRDNENRAKNVIIFVGDGMGPSTITAGRILKGQMKGLSGEEYKLVFENFPSTGFSKTYNVDKQVPDSAGTATAMFSGVKCRYRVIGYDAKAEYNRCDKAINQLSKLTTIADWAQESGMDTGFITTTRVTHATPAALYAHTNNRDWECDSVIPKEYKDCTKDIARQLVEDAPGNNLKVIMGGGAQHMGMTAQKTDKETCIRTDGRNLAETWIKNNPDGKLVTDADELMSVDIASTSKIMGIFAPSHLPYRAEKKSNAPSLANMTMQAIRLLRKNKNGFVLMVESGKIDIAHHQNYAELALREVSELEEAVTVALKQVKLDETLIIVTADHSHSFTVNGYPGRGNDILGFASNMANPDMQRYETLTYANGPGFFYHRRNDSKNINETWKQLEEDKNRDNLFYRHMAALYLKDDTHGGEDVGVYAIGPYSHLFRGTFEQNYIAHVIAYAACFKDWPSHCDSAYSRYFYELSSARGRSSASYVAPAYTTIAIFALVLALMRP</sequence>
<reference evidence="18" key="2">
    <citation type="journal article" date="2023" name="Commun. Biol.">
        <title>Intrasexual cuticular hydrocarbon dimorphism in a wasp sheds light on hydrocarbon biosynthesis genes in Hymenoptera.</title>
        <authorList>
            <person name="Moris V.C."/>
            <person name="Podsiadlowski L."/>
            <person name="Martin S."/>
            <person name="Oeyen J.P."/>
            <person name="Donath A."/>
            <person name="Petersen M."/>
            <person name="Wilbrandt J."/>
            <person name="Misof B."/>
            <person name="Liedtke D."/>
            <person name="Thamm M."/>
            <person name="Scheiner R."/>
            <person name="Schmitt T."/>
            <person name="Niehuis O."/>
        </authorList>
    </citation>
    <scope>NUCLEOTIDE SEQUENCE</scope>
    <source>
        <strain evidence="18">GBR_01_08_01A</strain>
    </source>
</reference>
<feature type="binding site" evidence="14">
    <location>
        <position position="430"/>
    </location>
    <ligand>
        <name>Zn(2+)</name>
        <dbReference type="ChEBI" id="CHEBI:29105"/>
        <label>2</label>
    </ligand>
</feature>
<dbReference type="AlphaFoldDB" id="A0AAD9VVH3"/>
<evidence type="ECO:0000256" key="14">
    <source>
        <dbReference type="PIRSR" id="PIRSR601952-2"/>
    </source>
</evidence>